<organism evidence="1 2">
    <name type="scientific">Psilocybe cf. subviscida</name>
    <dbReference type="NCBI Taxonomy" id="2480587"/>
    <lineage>
        <taxon>Eukaryota</taxon>
        <taxon>Fungi</taxon>
        <taxon>Dikarya</taxon>
        <taxon>Basidiomycota</taxon>
        <taxon>Agaricomycotina</taxon>
        <taxon>Agaricomycetes</taxon>
        <taxon>Agaricomycetidae</taxon>
        <taxon>Agaricales</taxon>
        <taxon>Agaricineae</taxon>
        <taxon>Strophariaceae</taxon>
        <taxon>Psilocybe</taxon>
    </lineage>
</organism>
<evidence type="ECO:0000313" key="2">
    <source>
        <dbReference type="Proteomes" id="UP000567179"/>
    </source>
</evidence>
<accession>A0A8H5AR43</accession>
<proteinExistence type="predicted"/>
<protein>
    <recommendedName>
        <fullName evidence="3">F-box domain-containing protein</fullName>
    </recommendedName>
</protein>
<evidence type="ECO:0000313" key="1">
    <source>
        <dbReference type="EMBL" id="KAF5309396.1"/>
    </source>
</evidence>
<name>A0A8H5AR43_9AGAR</name>
<dbReference type="EMBL" id="JAACJJ010000059">
    <property type="protein sequence ID" value="KAF5309396.1"/>
    <property type="molecule type" value="Genomic_DNA"/>
</dbReference>
<reference evidence="1 2" key="1">
    <citation type="journal article" date="2020" name="ISME J.">
        <title>Uncovering the hidden diversity of litter-decomposition mechanisms in mushroom-forming fungi.</title>
        <authorList>
            <person name="Floudas D."/>
            <person name="Bentzer J."/>
            <person name="Ahren D."/>
            <person name="Johansson T."/>
            <person name="Persson P."/>
            <person name="Tunlid A."/>
        </authorList>
    </citation>
    <scope>NUCLEOTIDE SEQUENCE [LARGE SCALE GENOMIC DNA]</scope>
    <source>
        <strain evidence="1 2">CBS 101986</strain>
    </source>
</reference>
<dbReference type="OrthoDB" id="3071265at2759"/>
<keyword evidence="2" id="KW-1185">Reference proteome</keyword>
<sequence length="375" mass="42502">MCMNTDRGLYLRGGPIVPLKLVFKRWRRFAKLSDCSVPSIALIDNANDPFGTLYLNRIFKQYTTDSSGPLQIDARPRDEDILMPDSSPNPAMDAICGLKCANMESCSECRELKQLEAEIVNATRRRARFLVKANERRDTLTSTLPVEVICSIFEAYLDIHRIDTTDQSFQSHQCQARPRLFPVSAHRVPLLLGTVCHRWRQLAWSHPQLWSTILIDLACPANVLGPELVSEWSKRSGNLPLNIRVDDDETQCYHPPGIIDHGKQVMRVLNEHSARWSSIDVSGVALEILAELDDSACLEASVLKHFSFGGHWNDAHPDEPQKTILRTTKRQHRPTHLALLQEMPPSLVKVDWSWVTHLYVTNMSQICPGNVPSKQ</sequence>
<evidence type="ECO:0008006" key="3">
    <source>
        <dbReference type="Google" id="ProtNLM"/>
    </source>
</evidence>
<dbReference type="Proteomes" id="UP000567179">
    <property type="component" value="Unassembled WGS sequence"/>
</dbReference>
<dbReference type="AlphaFoldDB" id="A0A8H5AR43"/>
<gene>
    <name evidence="1" type="ORF">D9619_012313</name>
</gene>
<comment type="caution">
    <text evidence="1">The sequence shown here is derived from an EMBL/GenBank/DDBJ whole genome shotgun (WGS) entry which is preliminary data.</text>
</comment>